<gene>
    <name evidence="3" type="ORF">Clacol_002950</name>
</gene>
<feature type="region of interest" description="Disordered" evidence="1">
    <location>
        <begin position="60"/>
        <end position="121"/>
    </location>
</feature>
<feature type="compositionally biased region" description="Low complexity" evidence="1">
    <location>
        <begin position="291"/>
        <end position="303"/>
    </location>
</feature>
<feature type="compositionally biased region" description="Polar residues" evidence="1">
    <location>
        <begin position="234"/>
        <end position="267"/>
    </location>
</feature>
<feature type="compositionally biased region" description="Low complexity" evidence="1">
    <location>
        <begin position="511"/>
        <end position="533"/>
    </location>
</feature>
<dbReference type="Proteomes" id="UP001050691">
    <property type="component" value="Unassembled WGS sequence"/>
</dbReference>
<feature type="region of interest" description="Disordered" evidence="1">
    <location>
        <begin position="340"/>
        <end position="415"/>
    </location>
</feature>
<keyword evidence="2" id="KW-0472">Membrane</keyword>
<comment type="caution">
    <text evidence="3">The sequence shown here is derived from an EMBL/GenBank/DDBJ whole genome shotgun (WGS) entry which is preliminary data.</text>
</comment>
<feature type="region of interest" description="Disordered" evidence="1">
    <location>
        <begin position="625"/>
        <end position="831"/>
    </location>
</feature>
<evidence type="ECO:0000313" key="3">
    <source>
        <dbReference type="EMBL" id="GJJ08731.1"/>
    </source>
</evidence>
<feature type="region of interest" description="Disordered" evidence="1">
    <location>
        <begin position="440"/>
        <end position="459"/>
    </location>
</feature>
<keyword evidence="4" id="KW-1185">Reference proteome</keyword>
<sequence length="857" mass="90823">MAAPTQVFPPWLTPVPVTTEVNGIQEVETSIEFIPLTYFGPSIPLGSVFTFGGSTFPPTVEFGPQSTSTSAPVSTSSSSPTSTSQSSTASPSTSATSASTTASSTQATSSATQSPQPVAASVNSHGLSTATKLAIGLSIGIVFFLLLCLLAVFLRVRRRRALRSINRFSDSDWQIVGSPDVNQDAAGETDEAEVLLPEERVMRQRASLSSTPALTPWMRTAYEPVASAAVDSVPRNSQNSARSAGAETWSTSQPTGSRSTIAPSSLFFNPAKSRAEGAKQTEEKTTTSRDGSSLTGEPSSSPSDGDRNYAVLPAGASPPLFPPRSYRNYQVPALDDDEFVPPAALFTSPPRSRSRHHSTDSLPYPESPPSETDERATLLTAQRVDLGPQVTATSISPQARSRSLSPEERPESFGLGTSLAGLTRLTGLNRFSWFRRMENRPTGYRHSSPPLSPTDDLHRTSSFNRLSFHPGSRPHSGILYPGYISRPMSDISYSGLADNELGLRPPTMHISTGGSSGSYSRSGNGSGSGRTTYHSALSRPGSFYPPPVPQLRSPLGEGVLIDVRDTFPGLDIAQDTIRPIDVLDMPVPEPTLPLQAALSPDNVVSRSSSRGSPHFPPGLVAVPRWNSATTSNPDVDVLDQAPPRSPGEWSSMKSKQASSGSPVERVADVEHDVEVTSAQGPMSEEGIIETGRSFSPDPPNALGFSLTPRVSLYAPSEHVSHNSGSHSSRPSDHTTFSRETHGSYNDPLSDDEYRPPGIQRASLSAIGGHVRRKSSTVAGRVLPAPEERISEEERSGGGSRPGSMASAGSRPTVSETVVSRTPTSGQAFDSIGKVGGQEVASIINVLQSSEQHSADNP</sequence>
<dbReference type="EMBL" id="BPWL01000003">
    <property type="protein sequence ID" value="GJJ08731.1"/>
    <property type="molecule type" value="Genomic_DNA"/>
</dbReference>
<feature type="compositionally biased region" description="Polar residues" evidence="1">
    <location>
        <begin position="390"/>
        <end position="399"/>
    </location>
</feature>
<accession>A0AAV5A244</accession>
<dbReference type="AlphaFoldDB" id="A0AAV5A244"/>
<organism evidence="3 4">
    <name type="scientific">Clathrus columnatus</name>
    <dbReference type="NCBI Taxonomy" id="1419009"/>
    <lineage>
        <taxon>Eukaryota</taxon>
        <taxon>Fungi</taxon>
        <taxon>Dikarya</taxon>
        <taxon>Basidiomycota</taxon>
        <taxon>Agaricomycotina</taxon>
        <taxon>Agaricomycetes</taxon>
        <taxon>Phallomycetidae</taxon>
        <taxon>Phallales</taxon>
        <taxon>Clathraceae</taxon>
        <taxon>Clathrus</taxon>
    </lineage>
</organism>
<feature type="transmembrane region" description="Helical" evidence="2">
    <location>
        <begin position="133"/>
        <end position="154"/>
    </location>
</feature>
<feature type="region of interest" description="Disordered" evidence="1">
    <location>
        <begin position="230"/>
        <end position="323"/>
    </location>
</feature>
<feature type="compositionally biased region" description="Low complexity" evidence="1">
    <location>
        <begin position="650"/>
        <end position="661"/>
    </location>
</feature>
<feature type="compositionally biased region" description="Basic and acidic residues" evidence="1">
    <location>
        <begin position="665"/>
        <end position="674"/>
    </location>
</feature>
<name>A0AAV5A244_9AGAM</name>
<keyword evidence="2" id="KW-0812">Transmembrane</keyword>
<feature type="compositionally biased region" description="Basic and acidic residues" evidence="1">
    <location>
        <begin position="785"/>
        <end position="795"/>
    </location>
</feature>
<reference evidence="3" key="1">
    <citation type="submission" date="2021-10" db="EMBL/GenBank/DDBJ databases">
        <title>De novo Genome Assembly of Clathrus columnatus (Basidiomycota, Fungi) Using Illumina and Nanopore Sequence Data.</title>
        <authorList>
            <person name="Ogiso-Tanaka E."/>
            <person name="Itagaki H."/>
            <person name="Hosoya T."/>
            <person name="Hosaka K."/>
        </authorList>
    </citation>
    <scope>NUCLEOTIDE SEQUENCE</scope>
    <source>
        <strain evidence="3">MO-923</strain>
    </source>
</reference>
<protein>
    <submittedName>
        <fullName evidence="3">Uncharacterized protein</fullName>
    </submittedName>
</protein>
<feature type="compositionally biased region" description="Polar residues" evidence="1">
    <location>
        <begin position="811"/>
        <end position="827"/>
    </location>
</feature>
<feature type="compositionally biased region" description="Basic and acidic residues" evidence="1">
    <location>
        <begin position="729"/>
        <end position="741"/>
    </location>
</feature>
<feature type="region of interest" description="Disordered" evidence="1">
    <location>
        <begin position="506"/>
        <end position="550"/>
    </location>
</feature>
<feature type="compositionally biased region" description="Basic and acidic residues" evidence="1">
    <location>
        <begin position="273"/>
        <end position="287"/>
    </location>
</feature>
<feature type="compositionally biased region" description="Low complexity" evidence="1">
    <location>
        <begin position="64"/>
        <end position="117"/>
    </location>
</feature>
<evidence type="ECO:0000256" key="2">
    <source>
        <dbReference type="SAM" id="Phobius"/>
    </source>
</evidence>
<keyword evidence="2" id="KW-1133">Transmembrane helix</keyword>
<evidence type="ECO:0000256" key="1">
    <source>
        <dbReference type="SAM" id="MobiDB-lite"/>
    </source>
</evidence>
<evidence type="ECO:0000313" key="4">
    <source>
        <dbReference type="Proteomes" id="UP001050691"/>
    </source>
</evidence>
<proteinExistence type="predicted"/>